<dbReference type="InterPro" id="IPR027417">
    <property type="entry name" value="P-loop_NTPase"/>
</dbReference>
<keyword evidence="4" id="KW-1185">Reference proteome</keyword>
<keyword evidence="1" id="KW-1133">Transmembrane helix</keyword>
<feature type="transmembrane region" description="Helical" evidence="1">
    <location>
        <begin position="284"/>
        <end position="306"/>
    </location>
</feature>
<keyword evidence="1" id="KW-0812">Transmembrane</keyword>
<dbReference type="InterPro" id="IPR007111">
    <property type="entry name" value="NACHT_NTPase"/>
</dbReference>
<gene>
    <name evidence="3" type="ORF">HOLleu_04428</name>
</gene>
<dbReference type="PANTHER" id="PTHR46312:SF2">
    <property type="entry name" value="NUCLEOTIDE-BINDING OLIGOMERIZATION DOMAIN-CONTAINING PROTEIN 2-LIKE"/>
    <property type="match status" value="1"/>
</dbReference>
<sequence>MVYTSRVTTDDIFHYSPLLVLLVCKALSPPGMLTSNESFLLLQNGNIDVLSKVAAVRYVQRGERLELNCTEKDTGFVVWKKAATSMNPWADVLAYSVFIKDVFTKIFITEVSLDNKGNLVIPEVEVNHEGKYICIFGDGLNESVSLFQVSVYVQPVPAYPLIQGCNSNQHCVLEVEKEGILTCEIIGIRPLVKLEWKVPSSSQATLISFLSHQLTVKDKGDTYDVTLTSLFRGRDSISGRITVECGVVEPNEIMYDLTTELHLLFNNETTNPTKQIDVAAKHKLFHWLFSAIGASLMLILLTVVIIKKKRNRARRKVPGDQENEEMTAMIKPRDTNALRLTGLTGSIQETDGKQVEDCAKMTPTDANKDHVPGMKEQFLKQLKEKYKDFYDAVQPIPYIKDRLYCVDLVFVESGIEFLDSKERRTKPKWTRLDSYKDVFKEDRIKSTRRILEGEPGYGKSTITLQFLYDWCNNVQTFAPKHPDVLIFLRLRQLGGVTSIYKAIKQFLLPKDSKVSDRDIENILRDSHSVMILLDGYDEYPDQESSVSDVMSIIDKSMFQEFEVLLTTRSSVLPQKYPPVTKRMKLTGFDGKARANYICKAVVSDDNDDKNVKKIEGYLEENPILKNLCQIPLLFVIFAHMTYESEEFRKINSVTSFFRYMITCFHSHMRNKMEDANVSKFTIFENEHGNLDRVAFEALSKDNKRIIWKKDKLCEQLGQEFYDQYIRIGILVEEEVIDIVDDPGTLMSEHVQYKKEVRFHNKLFCEWYAAHYLSDSITQTENLDLNNFLQHLHPYDVQFLYRFSCGITKPNSAKRIIDHVKNIEDGDKFAILCILEQTGDIENVIGTIRQLCYEGLIISSTDSLLLETSSVQLLQIAAKNDISIQFVDLDDLVQSVDLTTASIKIRSGLALSSKIPIKELQISLYNRDMTKEEAIDILKFSLTCPSLRVLRFGGSLPPRSFEEGSTLSALKSNNVTVKCLGVFYSPPMFVLDLSTGRWHREEDGIECTEEDFEKMEASWKRLADLSEEDFRRDVRKLRESLKKRAEKNGLTPV</sequence>
<dbReference type="OrthoDB" id="120976at2759"/>
<evidence type="ECO:0000259" key="2">
    <source>
        <dbReference type="SMART" id="SM00409"/>
    </source>
</evidence>
<dbReference type="SUPFAM" id="SSF52540">
    <property type="entry name" value="P-loop containing nucleoside triphosphate hydrolases"/>
    <property type="match status" value="1"/>
</dbReference>
<dbReference type="AlphaFoldDB" id="A0A9Q1CT99"/>
<dbReference type="Pfam" id="PF05729">
    <property type="entry name" value="NACHT"/>
    <property type="match status" value="1"/>
</dbReference>
<evidence type="ECO:0000256" key="1">
    <source>
        <dbReference type="SAM" id="Phobius"/>
    </source>
</evidence>
<comment type="caution">
    <text evidence="3">The sequence shown here is derived from an EMBL/GenBank/DDBJ whole genome shotgun (WGS) entry which is preliminary data.</text>
</comment>
<dbReference type="Proteomes" id="UP001152320">
    <property type="component" value="Chromosome 1"/>
</dbReference>
<dbReference type="EMBL" id="JAIZAY010000001">
    <property type="protein sequence ID" value="KAJ8051018.1"/>
    <property type="molecule type" value="Genomic_DNA"/>
</dbReference>
<proteinExistence type="predicted"/>
<evidence type="ECO:0000313" key="3">
    <source>
        <dbReference type="EMBL" id="KAJ8051018.1"/>
    </source>
</evidence>
<keyword evidence="1" id="KW-0472">Membrane</keyword>
<name>A0A9Q1CT99_HOLLE</name>
<protein>
    <submittedName>
        <fullName evidence="3">NACHT, LRR and PYD domains-containing protein 1b allele 5</fullName>
    </submittedName>
</protein>
<reference evidence="3" key="1">
    <citation type="submission" date="2021-10" db="EMBL/GenBank/DDBJ databases">
        <title>Tropical sea cucumber genome reveals ecological adaptation and Cuvierian tubules defense mechanism.</title>
        <authorList>
            <person name="Chen T."/>
        </authorList>
    </citation>
    <scope>NUCLEOTIDE SEQUENCE</scope>
    <source>
        <strain evidence="3">Nanhai2018</strain>
        <tissue evidence="3">Muscle</tissue>
    </source>
</reference>
<dbReference type="Gene3D" id="2.60.40.10">
    <property type="entry name" value="Immunoglobulins"/>
    <property type="match status" value="1"/>
</dbReference>
<dbReference type="SUPFAM" id="SSF48726">
    <property type="entry name" value="Immunoglobulin"/>
    <property type="match status" value="1"/>
</dbReference>
<dbReference type="PANTHER" id="PTHR46312">
    <property type="entry name" value="NACHT DOMAIN-CONTAINING PROTEIN"/>
    <property type="match status" value="1"/>
</dbReference>
<dbReference type="SMART" id="SM00409">
    <property type="entry name" value="IG"/>
    <property type="match status" value="1"/>
</dbReference>
<accession>A0A9Q1CT99</accession>
<dbReference type="InterPro" id="IPR013783">
    <property type="entry name" value="Ig-like_fold"/>
</dbReference>
<feature type="domain" description="Immunoglobulin" evidence="2">
    <location>
        <begin position="54"/>
        <end position="152"/>
    </location>
</feature>
<evidence type="ECO:0000313" key="4">
    <source>
        <dbReference type="Proteomes" id="UP001152320"/>
    </source>
</evidence>
<dbReference type="InterPro" id="IPR003599">
    <property type="entry name" value="Ig_sub"/>
</dbReference>
<dbReference type="InterPro" id="IPR036179">
    <property type="entry name" value="Ig-like_dom_sf"/>
</dbReference>
<dbReference type="Gene3D" id="3.40.50.300">
    <property type="entry name" value="P-loop containing nucleotide triphosphate hydrolases"/>
    <property type="match status" value="1"/>
</dbReference>
<organism evidence="3 4">
    <name type="scientific">Holothuria leucospilota</name>
    <name type="common">Black long sea cucumber</name>
    <name type="synonym">Mertensiothuria leucospilota</name>
    <dbReference type="NCBI Taxonomy" id="206669"/>
    <lineage>
        <taxon>Eukaryota</taxon>
        <taxon>Metazoa</taxon>
        <taxon>Echinodermata</taxon>
        <taxon>Eleutherozoa</taxon>
        <taxon>Echinozoa</taxon>
        <taxon>Holothuroidea</taxon>
        <taxon>Aspidochirotacea</taxon>
        <taxon>Aspidochirotida</taxon>
        <taxon>Holothuriidae</taxon>
        <taxon>Holothuria</taxon>
    </lineage>
</organism>